<protein>
    <submittedName>
        <fullName evidence="1">Uncharacterized protein</fullName>
    </submittedName>
</protein>
<proteinExistence type="predicted"/>
<reference evidence="1 2" key="1">
    <citation type="submission" date="2023-03" db="EMBL/GenBank/DDBJ databases">
        <title>High recombination rates correlate with genetic variation in Cardiocondyla obscurior ants.</title>
        <authorList>
            <person name="Errbii M."/>
        </authorList>
    </citation>
    <scope>NUCLEOTIDE SEQUENCE [LARGE SCALE GENOMIC DNA]</scope>
    <source>
        <strain evidence="1">Alpha-2009</strain>
        <tissue evidence="1">Whole body</tissue>
    </source>
</reference>
<evidence type="ECO:0000313" key="2">
    <source>
        <dbReference type="Proteomes" id="UP001430953"/>
    </source>
</evidence>
<comment type="caution">
    <text evidence="1">The sequence shown here is derived from an EMBL/GenBank/DDBJ whole genome shotgun (WGS) entry which is preliminary data.</text>
</comment>
<organism evidence="1 2">
    <name type="scientific">Cardiocondyla obscurior</name>
    <dbReference type="NCBI Taxonomy" id="286306"/>
    <lineage>
        <taxon>Eukaryota</taxon>
        <taxon>Metazoa</taxon>
        <taxon>Ecdysozoa</taxon>
        <taxon>Arthropoda</taxon>
        <taxon>Hexapoda</taxon>
        <taxon>Insecta</taxon>
        <taxon>Pterygota</taxon>
        <taxon>Neoptera</taxon>
        <taxon>Endopterygota</taxon>
        <taxon>Hymenoptera</taxon>
        <taxon>Apocrita</taxon>
        <taxon>Aculeata</taxon>
        <taxon>Formicoidea</taxon>
        <taxon>Formicidae</taxon>
        <taxon>Myrmicinae</taxon>
        <taxon>Cardiocondyla</taxon>
    </lineage>
</organism>
<name>A0AAW2GLY5_9HYME</name>
<dbReference type="Proteomes" id="UP001430953">
    <property type="component" value="Unassembled WGS sequence"/>
</dbReference>
<evidence type="ECO:0000313" key="1">
    <source>
        <dbReference type="EMBL" id="KAL0128735.1"/>
    </source>
</evidence>
<keyword evidence="2" id="KW-1185">Reference proteome</keyword>
<accession>A0AAW2GLY5</accession>
<gene>
    <name evidence="1" type="ORF">PUN28_003840</name>
</gene>
<sequence length="66" mass="7846">MNITSCLLSKEMQRKDECSHILVRDLFVRVPCRKTHCAFRSPHSLCRMRGNDSEKSFNTSILWYRI</sequence>
<dbReference type="AlphaFoldDB" id="A0AAW2GLY5"/>
<dbReference type="EMBL" id="JADYXP020000003">
    <property type="protein sequence ID" value="KAL0128735.1"/>
    <property type="molecule type" value="Genomic_DNA"/>
</dbReference>